<organism evidence="2 3">
    <name type="scientific">Candida boidinii</name>
    <name type="common">Yeast</name>
    <dbReference type="NCBI Taxonomy" id="5477"/>
    <lineage>
        <taxon>Eukaryota</taxon>
        <taxon>Fungi</taxon>
        <taxon>Dikarya</taxon>
        <taxon>Ascomycota</taxon>
        <taxon>Saccharomycotina</taxon>
        <taxon>Pichiomycetes</taxon>
        <taxon>Pichiales</taxon>
        <taxon>Pichiaceae</taxon>
        <taxon>Ogataea</taxon>
        <taxon>Ogataea/Candida clade</taxon>
    </lineage>
</organism>
<dbReference type="AlphaFoldDB" id="A0A9W6T3G7"/>
<dbReference type="Proteomes" id="UP001165120">
    <property type="component" value="Unassembled WGS sequence"/>
</dbReference>
<evidence type="ECO:0000256" key="1">
    <source>
        <dbReference type="SAM" id="MobiDB-lite"/>
    </source>
</evidence>
<feature type="region of interest" description="Disordered" evidence="1">
    <location>
        <begin position="35"/>
        <end position="71"/>
    </location>
</feature>
<keyword evidence="3" id="KW-1185">Reference proteome</keyword>
<comment type="caution">
    <text evidence="2">The sequence shown here is derived from an EMBL/GenBank/DDBJ whole genome shotgun (WGS) entry which is preliminary data.</text>
</comment>
<gene>
    <name evidence="2" type="ORF">Cboi02_000418200</name>
</gene>
<evidence type="ECO:0000313" key="3">
    <source>
        <dbReference type="Proteomes" id="UP001165120"/>
    </source>
</evidence>
<proteinExistence type="predicted"/>
<name>A0A9W6T3G7_CANBO</name>
<evidence type="ECO:0000313" key="2">
    <source>
        <dbReference type="EMBL" id="GME73799.1"/>
    </source>
</evidence>
<dbReference type="EMBL" id="BSXN01001612">
    <property type="protein sequence ID" value="GME73799.1"/>
    <property type="molecule type" value="Genomic_DNA"/>
</dbReference>
<feature type="compositionally biased region" description="Polar residues" evidence="1">
    <location>
        <begin position="42"/>
        <end position="70"/>
    </location>
</feature>
<sequence length="111" mass="11853">MNYLLKQIRIGGSSNSGISGSGGMNGHGVVFAKGKGLDNSGRKSSGNNDIISTGSNIRDGSSNTGGRSFSQQQYQQYQQFGNGNNRHNNDNSIIESLGGDVNEWFNTFCKI</sequence>
<protein>
    <submittedName>
        <fullName evidence="2">Unnamed protein product</fullName>
    </submittedName>
</protein>
<accession>A0A9W6T3G7</accession>
<reference evidence="2" key="1">
    <citation type="submission" date="2023-04" db="EMBL/GenBank/DDBJ databases">
        <title>Candida boidinii NBRC 10035.</title>
        <authorList>
            <person name="Ichikawa N."/>
            <person name="Sato H."/>
            <person name="Tonouchi N."/>
        </authorList>
    </citation>
    <scope>NUCLEOTIDE SEQUENCE</scope>
    <source>
        <strain evidence="2">NBRC 10035</strain>
    </source>
</reference>